<comment type="similarity">
    <text evidence="2">Belongs to the sodium:solute symporter (SSF) (TC 2.A.21) family.</text>
</comment>
<evidence type="ECO:0000256" key="8">
    <source>
        <dbReference type="ARBA" id="ARBA00023065"/>
    </source>
</evidence>
<keyword evidence="6 11" id="KW-1133">Transmembrane helix</keyword>
<dbReference type="PANTHER" id="PTHR42985:SF47">
    <property type="entry name" value="INTEGRAL MEMBRANE TRANSPORT PROTEIN"/>
    <property type="match status" value="1"/>
</dbReference>
<dbReference type="InterPro" id="IPR001734">
    <property type="entry name" value="Na/solute_symporter"/>
</dbReference>
<dbReference type="Gene3D" id="1.20.1730.10">
    <property type="entry name" value="Sodium/glucose cotransporter"/>
    <property type="match status" value="1"/>
</dbReference>
<accession>J9G6X2</accession>
<name>J9G6X2_9ZZZZ</name>
<evidence type="ECO:0000256" key="3">
    <source>
        <dbReference type="ARBA" id="ARBA00022448"/>
    </source>
</evidence>
<dbReference type="InterPro" id="IPR051163">
    <property type="entry name" value="Sodium:Solute_Symporter_SSF"/>
</dbReference>
<evidence type="ECO:0000256" key="5">
    <source>
        <dbReference type="ARBA" id="ARBA00022692"/>
    </source>
</evidence>
<dbReference type="EMBL" id="AMCI01002477">
    <property type="protein sequence ID" value="EJX02599.1"/>
    <property type="molecule type" value="Genomic_DNA"/>
</dbReference>
<evidence type="ECO:0000256" key="1">
    <source>
        <dbReference type="ARBA" id="ARBA00004651"/>
    </source>
</evidence>
<dbReference type="PROSITE" id="PS50283">
    <property type="entry name" value="NA_SOLUT_SYMP_3"/>
    <property type="match status" value="1"/>
</dbReference>
<keyword evidence="9 11" id="KW-0472">Membrane</keyword>
<keyword evidence="7" id="KW-0915">Sodium</keyword>
<reference evidence="12" key="1">
    <citation type="journal article" date="2012" name="PLoS ONE">
        <title>Gene sets for utilization of primary and secondary nutrition supplies in the distal gut of endangered iberian lynx.</title>
        <authorList>
            <person name="Alcaide M."/>
            <person name="Messina E."/>
            <person name="Richter M."/>
            <person name="Bargiela R."/>
            <person name="Peplies J."/>
            <person name="Huws S.A."/>
            <person name="Newbold C.J."/>
            <person name="Golyshin P.N."/>
            <person name="Simon M.A."/>
            <person name="Lopez G."/>
            <person name="Yakimov M.M."/>
            <person name="Ferrer M."/>
        </authorList>
    </citation>
    <scope>NUCLEOTIDE SEQUENCE</scope>
</reference>
<keyword evidence="8" id="KW-0406">Ion transport</keyword>
<dbReference type="GO" id="GO:0006814">
    <property type="term" value="P:sodium ion transport"/>
    <property type="evidence" value="ECO:0007669"/>
    <property type="project" value="UniProtKB-KW"/>
</dbReference>
<dbReference type="PANTHER" id="PTHR42985">
    <property type="entry name" value="SODIUM-COUPLED MONOCARBOXYLATE TRANSPORTER"/>
    <property type="match status" value="1"/>
</dbReference>
<evidence type="ECO:0000256" key="11">
    <source>
        <dbReference type="SAM" id="Phobius"/>
    </source>
</evidence>
<comment type="subcellular location">
    <subcellularLocation>
        <location evidence="1">Cell membrane</location>
        <topology evidence="1">Multi-pass membrane protein</topology>
    </subcellularLocation>
</comment>
<sequence length="73" mass="8150">MIGASISGVTFISVPGWAQATGMTYLQMCLGFIVGYVIVAFVLLPLYYKWQLTSIYAWLGERFGRRTHRTGAL</sequence>
<dbReference type="GO" id="GO:0005886">
    <property type="term" value="C:plasma membrane"/>
    <property type="evidence" value="ECO:0007669"/>
    <property type="project" value="UniProtKB-SubCell"/>
</dbReference>
<gene>
    <name evidence="12" type="ORF">EVA_09285</name>
</gene>
<dbReference type="InterPro" id="IPR038377">
    <property type="entry name" value="Na/Glc_symporter_sf"/>
</dbReference>
<evidence type="ECO:0000256" key="2">
    <source>
        <dbReference type="ARBA" id="ARBA00006434"/>
    </source>
</evidence>
<keyword evidence="10" id="KW-0739">Sodium transport</keyword>
<evidence type="ECO:0000256" key="4">
    <source>
        <dbReference type="ARBA" id="ARBA00022475"/>
    </source>
</evidence>
<feature type="non-terminal residue" evidence="12">
    <location>
        <position position="73"/>
    </location>
</feature>
<keyword evidence="3" id="KW-0813">Transport</keyword>
<comment type="caution">
    <text evidence="12">The sequence shown here is derived from an EMBL/GenBank/DDBJ whole genome shotgun (WGS) entry which is preliminary data.</text>
</comment>
<keyword evidence="5 11" id="KW-0812">Transmembrane</keyword>
<dbReference type="AlphaFoldDB" id="J9G6X2"/>
<feature type="transmembrane region" description="Helical" evidence="11">
    <location>
        <begin position="30"/>
        <end position="48"/>
    </location>
</feature>
<evidence type="ECO:0000313" key="12">
    <source>
        <dbReference type="EMBL" id="EJX02599.1"/>
    </source>
</evidence>
<proteinExistence type="inferred from homology"/>
<evidence type="ECO:0000256" key="6">
    <source>
        <dbReference type="ARBA" id="ARBA00022989"/>
    </source>
</evidence>
<keyword evidence="4" id="KW-1003">Cell membrane</keyword>
<protein>
    <submittedName>
        <fullName evidence="12">Transporter, SSS family</fullName>
    </submittedName>
</protein>
<evidence type="ECO:0000256" key="9">
    <source>
        <dbReference type="ARBA" id="ARBA00023136"/>
    </source>
</evidence>
<organism evidence="12">
    <name type="scientific">gut metagenome</name>
    <dbReference type="NCBI Taxonomy" id="749906"/>
    <lineage>
        <taxon>unclassified sequences</taxon>
        <taxon>metagenomes</taxon>
        <taxon>organismal metagenomes</taxon>
    </lineage>
</organism>
<dbReference type="GO" id="GO:0015293">
    <property type="term" value="F:symporter activity"/>
    <property type="evidence" value="ECO:0007669"/>
    <property type="project" value="TreeGrafter"/>
</dbReference>
<evidence type="ECO:0000256" key="10">
    <source>
        <dbReference type="ARBA" id="ARBA00023201"/>
    </source>
</evidence>
<evidence type="ECO:0000256" key="7">
    <source>
        <dbReference type="ARBA" id="ARBA00023053"/>
    </source>
</evidence>